<keyword evidence="1" id="KW-0175">Coiled coil</keyword>
<proteinExistence type="predicted"/>
<evidence type="ECO:0000313" key="3">
    <source>
        <dbReference type="Proteomes" id="UP000294933"/>
    </source>
</evidence>
<keyword evidence="3" id="KW-1185">Reference proteome</keyword>
<evidence type="ECO:0000256" key="1">
    <source>
        <dbReference type="SAM" id="Coils"/>
    </source>
</evidence>
<dbReference type="AlphaFoldDB" id="A0A4R5XE61"/>
<dbReference type="Proteomes" id="UP000294933">
    <property type="component" value="Unassembled WGS sequence"/>
</dbReference>
<accession>A0A4R5XE61</accession>
<dbReference type="EMBL" id="ML170156">
    <property type="protein sequence ID" value="TDL29022.1"/>
    <property type="molecule type" value="Genomic_DNA"/>
</dbReference>
<feature type="coiled-coil region" evidence="1">
    <location>
        <begin position="5"/>
        <end position="32"/>
    </location>
</feature>
<dbReference type="VEuPathDB" id="FungiDB:BD410DRAFT_1003"/>
<gene>
    <name evidence="2" type="ORF">BD410DRAFT_1003</name>
</gene>
<protein>
    <submittedName>
        <fullName evidence="2">Uncharacterized protein</fullName>
    </submittedName>
</protein>
<name>A0A4R5XE61_9AGAM</name>
<sequence length="84" mass="9396">MADNAQTLRDKIEELQKELGRSRETVAILQREIVRITGDHETLNSQYRNHLKEFHGIDIGLTSNAGSSLNLGDPSVCALENCLF</sequence>
<organism evidence="2 3">
    <name type="scientific">Rickenella mellea</name>
    <dbReference type="NCBI Taxonomy" id="50990"/>
    <lineage>
        <taxon>Eukaryota</taxon>
        <taxon>Fungi</taxon>
        <taxon>Dikarya</taxon>
        <taxon>Basidiomycota</taxon>
        <taxon>Agaricomycotina</taxon>
        <taxon>Agaricomycetes</taxon>
        <taxon>Hymenochaetales</taxon>
        <taxon>Rickenellaceae</taxon>
        <taxon>Rickenella</taxon>
    </lineage>
</organism>
<reference evidence="2 3" key="1">
    <citation type="submission" date="2018-06" db="EMBL/GenBank/DDBJ databases">
        <title>A transcriptomic atlas of mushroom development highlights an independent origin of complex multicellularity.</title>
        <authorList>
            <consortium name="DOE Joint Genome Institute"/>
            <person name="Krizsan K."/>
            <person name="Almasi E."/>
            <person name="Merenyi Z."/>
            <person name="Sahu N."/>
            <person name="Viragh M."/>
            <person name="Koszo T."/>
            <person name="Mondo S."/>
            <person name="Kiss B."/>
            <person name="Balint B."/>
            <person name="Kues U."/>
            <person name="Barry K."/>
            <person name="Hegedus J.C."/>
            <person name="Henrissat B."/>
            <person name="Johnson J."/>
            <person name="Lipzen A."/>
            <person name="Ohm R."/>
            <person name="Nagy I."/>
            <person name="Pangilinan J."/>
            <person name="Yan J."/>
            <person name="Xiong Y."/>
            <person name="Grigoriev I.V."/>
            <person name="Hibbett D.S."/>
            <person name="Nagy L.G."/>
        </authorList>
    </citation>
    <scope>NUCLEOTIDE SEQUENCE [LARGE SCALE GENOMIC DNA]</scope>
    <source>
        <strain evidence="2 3">SZMC22713</strain>
    </source>
</reference>
<evidence type="ECO:0000313" key="2">
    <source>
        <dbReference type="EMBL" id="TDL29022.1"/>
    </source>
</evidence>